<dbReference type="EMBL" id="CP134185">
    <property type="protein sequence ID" value="WPA97851.1"/>
    <property type="molecule type" value="Genomic_DNA"/>
</dbReference>
<evidence type="ECO:0000256" key="1">
    <source>
        <dbReference type="SAM" id="SignalP"/>
    </source>
</evidence>
<evidence type="ECO:0000313" key="3">
    <source>
        <dbReference type="Proteomes" id="UP001302367"/>
    </source>
</evidence>
<organism evidence="2 3">
    <name type="scientific">Cercospora beticola</name>
    <name type="common">Sugarbeet leaf spot fungus</name>
    <dbReference type="NCBI Taxonomy" id="122368"/>
    <lineage>
        <taxon>Eukaryota</taxon>
        <taxon>Fungi</taxon>
        <taxon>Dikarya</taxon>
        <taxon>Ascomycota</taxon>
        <taxon>Pezizomycotina</taxon>
        <taxon>Dothideomycetes</taxon>
        <taxon>Dothideomycetidae</taxon>
        <taxon>Mycosphaerellales</taxon>
        <taxon>Mycosphaerellaceae</taxon>
        <taxon>Cercospora</taxon>
    </lineage>
</organism>
<dbReference type="RefSeq" id="XP_065458331.1">
    <property type="nucleotide sequence ID" value="XM_065602259.1"/>
</dbReference>
<dbReference type="Proteomes" id="UP001302367">
    <property type="component" value="Chromosome 2"/>
</dbReference>
<feature type="chain" id="PRO_5045702347" description="Cyanovirin-N domain-containing protein" evidence="1">
    <location>
        <begin position="21"/>
        <end position="149"/>
    </location>
</feature>
<protein>
    <recommendedName>
        <fullName evidence="4">Cyanovirin-N domain-containing protein</fullName>
    </recommendedName>
</protein>
<proteinExistence type="predicted"/>
<evidence type="ECO:0008006" key="4">
    <source>
        <dbReference type="Google" id="ProtNLM"/>
    </source>
</evidence>
<reference evidence="2 3" key="1">
    <citation type="submission" date="2023-09" db="EMBL/GenBank/DDBJ databases">
        <title>Complete-Gapless Cercospora beticola genome.</title>
        <authorList>
            <person name="Wyatt N.A."/>
            <person name="Spanner R.E."/>
            <person name="Bolton M.D."/>
        </authorList>
    </citation>
    <scope>NUCLEOTIDE SEQUENCE [LARGE SCALE GENOMIC DNA]</scope>
    <source>
        <strain evidence="2">Cb09-40</strain>
    </source>
</reference>
<keyword evidence="1" id="KW-0732">Signal</keyword>
<feature type="signal peptide" evidence="1">
    <location>
        <begin position="1"/>
        <end position="20"/>
    </location>
</feature>
<sequence length="149" mass="16730">MKLTKLFGLMLAMLVGPSLATRKQVWSAKSHGAANTTELSQCVIEMGEFLLEEPNDRRWQGYRCGNEWFQYGSNRISSGRSNLFIFEKCQDDVMNAAYSGKDWFQCYLHGMWGGGIVAYSPLGYKACFGKGHKPCQKIPNVGVWGEEVS</sequence>
<gene>
    <name evidence="2" type="ORF">RHO25_002462</name>
</gene>
<name>A0ABZ0NEA5_CERBT</name>
<dbReference type="GeneID" id="90643862"/>
<keyword evidence="3" id="KW-1185">Reference proteome</keyword>
<evidence type="ECO:0000313" key="2">
    <source>
        <dbReference type="EMBL" id="WPA97851.1"/>
    </source>
</evidence>
<accession>A0ABZ0NEA5</accession>